<evidence type="ECO:0008006" key="3">
    <source>
        <dbReference type="Google" id="ProtNLM"/>
    </source>
</evidence>
<keyword evidence="2" id="KW-1185">Reference proteome</keyword>
<protein>
    <recommendedName>
        <fullName evidence="3">Lipopolysaccharide kinase (Kdo/WaaP) family protein</fullName>
    </recommendedName>
</protein>
<evidence type="ECO:0000313" key="1">
    <source>
        <dbReference type="EMBL" id="MBK1879913.1"/>
    </source>
</evidence>
<dbReference type="EMBL" id="JAENIL010000063">
    <property type="protein sequence ID" value="MBK1879913.1"/>
    <property type="molecule type" value="Genomic_DNA"/>
</dbReference>
<accession>A0A934S0Z0</accession>
<gene>
    <name evidence="1" type="ORF">JIN87_23715</name>
</gene>
<dbReference type="InterPro" id="IPR011009">
    <property type="entry name" value="Kinase-like_dom_sf"/>
</dbReference>
<dbReference type="AlphaFoldDB" id="A0A934S0Z0"/>
<proteinExistence type="predicted"/>
<organism evidence="1 2">
    <name type="scientific">Pelagicoccus mobilis</name>
    <dbReference type="NCBI Taxonomy" id="415221"/>
    <lineage>
        <taxon>Bacteria</taxon>
        <taxon>Pseudomonadati</taxon>
        <taxon>Verrucomicrobiota</taxon>
        <taxon>Opitutia</taxon>
        <taxon>Puniceicoccales</taxon>
        <taxon>Pelagicoccaceae</taxon>
        <taxon>Pelagicoccus</taxon>
    </lineage>
</organism>
<reference evidence="1" key="1">
    <citation type="submission" date="2021-01" db="EMBL/GenBank/DDBJ databases">
        <title>Modified the classification status of verrucomicrobia.</title>
        <authorList>
            <person name="Feng X."/>
        </authorList>
    </citation>
    <scope>NUCLEOTIDE SEQUENCE</scope>
    <source>
        <strain evidence="1">KCTC 13126</strain>
    </source>
</reference>
<dbReference type="Pfam" id="PF06293">
    <property type="entry name" value="Kdo"/>
    <property type="match status" value="1"/>
</dbReference>
<comment type="caution">
    <text evidence="1">The sequence shown here is derived from an EMBL/GenBank/DDBJ whole genome shotgun (WGS) entry which is preliminary data.</text>
</comment>
<evidence type="ECO:0000313" key="2">
    <source>
        <dbReference type="Proteomes" id="UP000617628"/>
    </source>
</evidence>
<dbReference type="Proteomes" id="UP000617628">
    <property type="component" value="Unassembled WGS sequence"/>
</dbReference>
<sequence length="173" mass="20068">MALNDFGISSPQPIAWQEKWSGGWLVESHYLCAFQEFEHDASALQDADCEDRDEKLEMLGQAVGRMHEAGLLHLDINQGNWLFSRSGEGRWELDLIDNNRLRRRTVSLGRGVKCLLQLEFEGEVQTRLLHAYADSRGFEREACVRTFDTSKGRYELKWRVKNATRPWRKKIGL</sequence>
<dbReference type="SUPFAM" id="SSF56112">
    <property type="entry name" value="Protein kinase-like (PK-like)"/>
    <property type="match status" value="1"/>
</dbReference>
<name>A0A934S0Z0_9BACT</name>
<dbReference type="RefSeq" id="WP_200358273.1">
    <property type="nucleotide sequence ID" value="NZ_JAENIL010000063.1"/>
</dbReference>